<proteinExistence type="predicted"/>
<gene>
    <name evidence="8" type="ORF">SAMN02745166_04480</name>
</gene>
<comment type="catalytic activity">
    <reaction evidence="1">
        <text>ATP + protein L-histidine = ADP + protein N-phospho-L-histidine.</text>
        <dbReference type="EC" id="2.7.13.3"/>
    </reaction>
</comment>
<dbReference type="Pfam" id="PF08447">
    <property type="entry name" value="PAS_3"/>
    <property type="match status" value="2"/>
</dbReference>
<dbReference type="Pfam" id="PF02518">
    <property type="entry name" value="HATPase_c"/>
    <property type="match status" value="1"/>
</dbReference>
<dbReference type="Gene3D" id="3.30.565.10">
    <property type="entry name" value="Histidine kinase-like ATPase, C-terminal domain"/>
    <property type="match status" value="1"/>
</dbReference>
<dbReference type="Pfam" id="PF07568">
    <property type="entry name" value="HisKA_2"/>
    <property type="match status" value="1"/>
</dbReference>
<dbReference type="SMART" id="SM00387">
    <property type="entry name" value="HATPase_c"/>
    <property type="match status" value="1"/>
</dbReference>
<dbReference type="InterPro" id="IPR000014">
    <property type="entry name" value="PAS"/>
</dbReference>
<sequence length="749" mass="85273">MSSTSPDSPPGVYSAFYDRSHAEGVGASVSDGELVEREKRLRIIFDHALQFMGLLTPEGILLETNQSSLEAGAVQAHEVIGKPFWECPWWKHSEKQRERLRKSIQRAAQGQPVRHEMEYVAADGSPRVVDFSLRPVCDDTGKVIFIVPEGRDITDVQQAAQQLENMSRRLHLATQAAKIGIWDWNLTDSSLNWDEQMRRIYGIKESDTELTFEVWRKMVHPDDQKMVASALQEALAGKATFDTVFRILWQDGSTHYIQAKGLVQWDSEGNPVRMLGTNADITQQVMVEAGLHESEERFRHAFEYSAVGLALLEPDGTWMAVNKAVCDIVGYSEKELLKLTFQDITHPEDLSKDLDNVQRLIRGDVTHYQMEKRYIHREGRVVWILLTASLVRERDGSPAYFISQIEDITQRHEAEQVLKHQQEQLRLLIEHTPAAVAMFDMEMCYVAASRRWVEDYHLDSSSLVGRCHYDIFPEIGGEWRTIHSRCLAGEVESREEDMFVRHDGRQEWLRWEVRPWFQVSGEIGGVVMFTEVITERKYAAEKIRASLEEKEVLLREIHHRVKNNMQIISSLLQLQTASLHDSADVEIFKDCQTRIHAMAMVHDRLYRSGNLSTINFGAHVKELAGLLIRGQADGGKNIRLETRCEDVELDLDKAVPLGLIATELITNAFKHAFKDRTSGTICVSLEPAEDSRMRLRVADDGPGLAPDPDSSRPRTLGLRLVRSLSHQLRAKILFLSDSPGCCVEITFDI</sequence>
<feature type="domain" description="PAC" evidence="7">
    <location>
        <begin position="493"/>
        <end position="545"/>
    </location>
</feature>
<name>A0A1T4YXD3_9BACT</name>
<evidence type="ECO:0000256" key="1">
    <source>
        <dbReference type="ARBA" id="ARBA00000085"/>
    </source>
</evidence>
<keyword evidence="3" id="KW-0597">Phosphoprotein</keyword>
<dbReference type="InterPro" id="IPR013656">
    <property type="entry name" value="PAS_4"/>
</dbReference>
<dbReference type="PANTHER" id="PTHR43304:SF1">
    <property type="entry name" value="PAC DOMAIN-CONTAINING PROTEIN"/>
    <property type="match status" value="1"/>
</dbReference>
<dbReference type="SUPFAM" id="SSF55874">
    <property type="entry name" value="ATPase domain of HSP90 chaperone/DNA topoisomerase II/histidine kinase"/>
    <property type="match status" value="1"/>
</dbReference>
<dbReference type="Proteomes" id="UP000190774">
    <property type="component" value="Unassembled WGS sequence"/>
</dbReference>
<dbReference type="CDD" id="cd00130">
    <property type="entry name" value="PAS"/>
    <property type="match status" value="3"/>
</dbReference>
<evidence type="ECO:0000256" key="4">
    <source>
        <dbReference type="ARBA" id="ARBA00022679"/>
    </source>
</evidence>
<dbReference type="SMART" id="SM00091">
    <property type="entry name" value="PAS"/>
    <property type="match status" value="4"/>
</dbReference>
<dbReference type="InterPro" id="IPR036890">
    <property type="entry name" value="HATPase_C_sf"/>
</dbReference>
<evidence type="ECO:0000313" key="9">
    <source>
        <dbReference type="Proteomes" id="UP000190774"/>
    </source>
</evidence>
<dbReference type="EC" id="2.7.13.3" evidence="2"/>
<dbReference type="FunFam" id="3.30.450.20:FF:000155">
    <property type="entry name" value="Sensor histidine kinase TodS"/>
    <property type="match status" value="1"/>
</dbReference>
<dbReference type="SMART" id="SM00086">
    <property type="entry name" value="PAC"/>
    <property type="match status" value="4"/>
</dbReference>
<evidence type="ECO:0000256" key="2">
    <source>
        <dbReference type="ARBA" id="ARBA00012438"/>
    </source>
</evidence>
<protein>
    <recommendedName>
        <fullName evidence="2">histidine kinase</fullName>
        <ecNumber evidence="2">2.7.13.3</ecNumber>
    </recommendedName>
</protein>
<keyword evidence="5" id="KW-0418">Kinase</keyword>
<evidence type="ECO:0000259" key="6">
    <source>
        <dbReference type="PROSITE" id="PS50112"/>
    </source>
</evidence>
<dbReference type="InterPro" id="IPR011495">
    <property type="entry name" value="Sig_transdc_His_kin_sub2_dim/P"/>
</dbReference>
<evidence type="ECO:0000256" key="5">
    <source>
        <dbReference type="ARBA" id="ARBA00022777"/>
    </source>
</evidence>
<dbReference type="AlphaFoldDB" id="A0A1T4YXD3"/>
<dbReference type="InterPro" id="IPR035965">
    <property type="entry name" value="PAS-like_dom_sf"/>
</dbReference>
<dbReference type="Pfam" id="PF08448">
    <property type="entry name" value="PAS_4"/>
    <property type="match status" value="2"/>
</dbReference>
<evidence type="ECO:0000313" key="8">
    <source>
        <dbReference type="EMBL" id="SKB06442.1"/>
    </source>
</evidence>
<dbReference type="PROSITE" id="PS50113">
    <property type="entry name" value="PAC"/>
    <property type="match status" value="4"/>
</dbReference>
<dbReference type="InterPro" id="IPR001610">
    <property type="entry name" value="PAC"/>
</dbReference>
<dbReference type="NCBIfam" id="TIGR00229">
    <property type="entry name" value="sensory_box"/>
    <property type="match status" value="3"/>
</dbReference>
<keyword evidence="9" id="KW-1185">Reference proteome</keyword>
<dbReference type="PANTHER" id="PTHR43304">
    <property type="entry name" value="PHYTOCHROME-LIKE PROTEIN CPH1"/>
    <property type="match status" value="1"/>
</dbReference>
<dbReference type="GO" id="GO:0004673">
    <property type="term" value="F:protein histidine kinase activity"/>
    <property type="evidence" value="ECO:0007669"/>
    <property type="project" value="UniProtKB-EC"/>
</dbReference>
<dbReference type="InterPro" id="IPR003594">
    <property type="entry name" value="HATPase_dom"/>
</dbReference>
<feature type="domain" description="PAC" evidence="7">
    <location>
        <begin position="241"/>
        <end position="293"/>
    </location>
</feature>
<organism evidence="8 9">
    <name type="scientific">Prosthecobacter debontii</name>
    <dbReference type="NCBI Taxonomy" id="48467"/>
    <lineage>
        <taxon>Bacteria</taxon>
        <taxon>Pseudomonadati</taxon>
        <taxon>Verrucomicrobiota</taxon>
        <taxon>Verrucomicrobiia</taxon>
        <taxon>Verrucomicrobiales</taxon>
        <taxon>Verrucomicrobiaceae</taxon>
        <taxon>Prosthecobacter</taxon>
    </lineage>
</organism>
<feature type="domain" description="PAS" evidence="6">
    <location>
        <begin position="166"/>
        <end position="238"/>
    </location>
</feature>
<evidence type="ECO:0000259" key="7">
    <source>
        <dbReference type="PROSITE" id="PS50113"/>
    </source>
</evidence>
<accession>A0A1T4YXD3</accession>
<evidence type="ECO:0000256" key="3">
    <source>
        <dbReference type="ARBA" id="ARBA00022553"/>
    </source>
</evidence>
<dbReference type="Gene3D" id="2.10.70.100">
    <property type="match status" value="1"/>
</dbReference>
<feature type="domain" description="PAC" evidence="7">
    <location>
        <begin position="113"/>
        <end position="165"/>
    </location>
</feature>
<dbReference type="OrthoDB" id="174277at2"/>
<dbReference type="InterPro" id="IPR013655">
    <property type="entry name" value="PAS_fold_3"/>
</dbReference>
<dbReference type="InterPro" id="IPR000700">
    <property type="entry name" value="PAS-assoc_C"/>
</dbReference>
<feature type="domain" description="PAS" evidence="6">
    <location>
        <begin position="294"/>
        <end position="364"/>
    </location>
</feature>
<reference evidence="9" key="1">
    <citation type="submission" date="2017-02" db="EMBL/GenBank/DDBJ databases">
        <authorList>
            <person name="Varghese N."/>
            <person name="Submissions S."/>
        </authorList>
    </citation>
    <scope>NUCLEOTIDE SEQUENCE [LARGE SCALE GENOMIC DNA]</scope>
    <source>
        <strain evidence="9">ATCC 700200</strain>
    </source>
</reference>
<feature type="domain" description="PAC" evidence="7">
    <location>
        <begin position="368"/>
        <end position="420"/>
    </location>
</feature>
<keyword evidence="4" id="KW-0808">Transferase</keyword>
<dbReference type="PROSITE" id="PS50112">
    <property type="entry name" value="PAS"/>
    <property type="match status" value="2"/>
</dbReference>
<dbReference type="Gene3D" id="3.30.450.20">
    <property type="entry name" value="PAS domain"/>
    <property type="match status" value="4"/>
</dbReference>
<dbReference type="STRING" id="48467.SAMN02745166_04480"/>
<dbReference type="InterPro" id="IPR052162">
    <property type="entry name" value="Sensor_kinase/Photoreceptor"/>
</dbReference>
<dbReference type="SUPFAM" id="SSF55785">
    <property type="entry name" value="PYP-like sensor domain (PAS domain)"/>
    <property type="match status" value="4"/>
</dbReference>
<dbReference type="EMBL" id="FUYE01000020">
    <property type="protein sequence ID" value="SKB06442.1"/>
    <property type="molecule type" value="Genomic_DNA"/>
</dbReference>